<evidence type="ECO:0000256" key="6">
    <source>
        <dbReference type="ARBA" id="ARBA00023136"/>
    </source>
</evidence>
<dbReference type="InterPro" id="IPR035906">
    <property type="entry name" value="MetI-like_sf"/>
</dbReference>
<feature type="transmembrane region" description="Helical" evidence="7">
    <location>
        <begin position="130"/>
        <end position="154"/>
    </location>
</feature>
<feature type="compositionally biased region" description="Gly residues" evidence="8">
    <location>
        <begin position="7"/>
        <end position="25"/>
    </location>
</feature>
<feature type="transmembrane region" description="Helical" evidence="7">
    <location>
        <begin position="64"/>
        <end position="86"/>
    </location>
</feature>
<dbReference type="RefSeq" id="WP_344898261.1">
    <property type="nucleotide sequence ID" value="NZ_BAAAWD010000012.1"/>
</dbReference>
<evidence type="ECO:0000256" key="3">
    <source>
        <dbReference type="ARBA" id="ARBA00022475"/>
    </source>
</evidence>
<feature type="transmembrane region" description="Helical" evidence="7">
    <location>
        <begin position="190"/>
        <end position="206"/>
    </location>
</feature>
<keyword evidence="3" id="KW-1003">Cell membrane</keyword>
<dbReference type="PROSITE" id="PS50928">
    <property type="entry name" value="ABC_TM1"/>
    <property type="match status" value="1"/>
</dbReference>
<keyword evidence="2 7" id="KW-0813">Transport</keyword>
<keyword evidence="5 7" id="KW-1133">Transmembrane helix</keyword>
<feature type="domain" description="ABC transmembrane type-1" evidence="9">
    <location>
        <begin position="124"/>
        <end position="312"/>
    </location>
</feature>
<comment type="caution">
    <text evidence="10">The sequence shown here is derived from an EMBL/GenBank/DDBJ whole genome shotgun (WGS) entry which is preliminary data.</text>
</comment>
<evidence type="ECO:0000256" key="1">
    <source>
        <dbReference type="ARBA" id="ARBA00004651"/>
    </source>
</evidence>
<proteinExistence type="inferred from homology"/>
<evidence type="ECO:0000256" key="4">
    <source>
        <dbReference type="ARBA" id="ARBA00022692"/>
    </source>
</evidence>
<keyword evidence="11" id="KW-1185">Reference proteome</keyword>
<protein>
    <recommendedName>
        <fullName evidence="9">ABC transmembrane type-1 domain-containing protein</fullName>
    </recommendedName>
</protein>
<dbReference type="CDD" id="cd06261">
    <property type="entry name" value="TM_PBP2"/>
    <property type="match status" value="1"/>
</dbReference>
<evidence type="ECO:0000256" key="2">
    <source>
        <dbReference type="ARBA" id="ARBA00022448"/>
    </source>
</evidence>
<evidence type="ECO:0000256" key="8">
    <source>
        <dbReference type="SAM" id="MobiDB-lite"/>
    </source>
</evidence>
<accession>A0ABN3Y7U4</accession>
<reference evidence="11" key="1">
    <citation type="journal article" date="2019" name="Int. J. Syst. Evol. Microbiol.">
        <title>The Global Catalogue of Microorganisms (GCM) 10K type strain sequencing project: providing services to taxonomists for standard genome sequencing and annotation.</title>
        <authorList>
            <consortium name="The Broad Institute Genomics Platform"/>
            <consortium name="The Broad Institute Genome Sequencing Center for Infectious Disease"/>
            <person name="Wu L."/>
            <person name="Ma J."/>
        </authorList>
    </citation>
    <scope>NUCLEOTIDE SEQUENCE [LARGE SCALE GENOMIC DNA]</scope>
    <source>
        <strain evidence="11">JCM 3106</strain>
    </source>
</reference>
<evidence type="ECO:0000313" key="10">
    <source>
        <dbReference type="EMBL" id="GAA3015537.1"/>
    </source>
</evidence>
<feature type="transmembrane region" description="Helical" evidence="7">
    <location>
        <begin position="241"/>
        <end position="271"/>
    </location>
</feature>
<dbReference type="InterPro" id="IPR025966">
    <property type="entry name" value="OppC_N"/>
</dbReference>
<name>A0ABN3Y7U4_9ACTN</name>
<keyword evidence="6 7" id="KW-0472">Membrane</keyword>
<sequence>MKPGDAEPGGVGPGGVEPGGVGPGGVDLATVNAGTPGLRASARAARRLDREDASAMRSPWLRPLGVIGLVILALFLFLAIAAPLVAPYDPIAQDSMKLLPPSAEHWFGTDQIGRDVFSRVIYGARLSLPVALLLVAVACAVGTLLGAIAGYFGGWAEGLIMRSADLVFAFPGIILAMAVVAALGPDLVNAVLAVVIVSWPAYSRVVRGMILSMREENYVHASRLLGASSLRTLWVDVRPGVVGPIVVLAALDVGNAVLTLSGLSFLGLGARPPVAEWGSMVASGAQYFDKWWLGVFPGLAILLVVLAANFLGDTVRDVLDPRSARRGRA</sequence>
<dbReference type="EMBL" id="BAAAWD010000012">
    <property type="protein sequence ID" value="GAA3015537.1"/>
    <property type="molecule type" value="Genomic_DNA"/>
</dbReference>
<gene>
    <name evidence="10" type="ORF">GCM10017559_43700</name>
</gene>
<keyword evidence="4 7" id="KW-0812">Transmembrane</keyword>
<comment type="similarity">
    <text evidence="7">Belongs to the binding-protein-dependent transport system permease family.</text>
</comment>
<dbReference type="Proteomes" id="UP001499930">
    <property type="component" value="Unassembled WGS sequence"/>
</dbReference>
<organism evidence="10 11">
    <name type="scientific">Streptosporangium longisporum</name>
    <dbReference type="NCBI Taxonomy" id="46187"/>
    <lineage>
        <taxon>Bacteria</taxon>
        <taxon>Bacillati</taxon>
        <taxon>Actinomycetota</taxon>
        <taxon>Actinomycetes</taxon>
        <taxon>Streptosporangiales</taxon>
        <taxon>Streptosporangiaceae</taxon>
        <taxon>Streptosporangium</taxon>
    </lineage>
</organism>
<evidence type="ECO:0000313" key="11">
    <source>
        <dbReference type="Proteomes" id="UP001499930"/>
    </source>
</evidence>
<feature type="transmembrane region" description="Helical" evidence="7">
    <location>
        <begin position="166"/>
        <end position="184"/>
    </location>
</feature>
<dbReference type="Pfam" id="PF12911">
    <property type="entry name" value="OppC_N"/>
    <property type="match status" value="1"/>
</dbReference>
<evidence type="ECO:0000256" key="5">
    <source>
        <dbReference type="ARBA" id="ARBA00022989"/>
    </source>
</evidence>
<dbReference type="PANTHER" id="PTHR43386">
    <property type="entry name" value="OLIGOPEPTIDE TRANSPORT SYSTEM PERMEASE PROTEIN APPC"/>
    <property type="match status" value="1"/>
</dbReference>
<evidence type="ECO:0000256" key="7">
    <source>
        <dbReference type="RuleBase" id="RU363032"/>
    </source>
</evidence>
<feature type="transmembrane region" description="Helical" evidence="7">
    <location>
        <begin position="291"/>
        <end position="312"/>
    </location>
</feature>
<dbReference type="InterPro" id="IPR000515">
    <property type="entry name" value="MetI-like"/>
</dbReference>
<comment type="subcellular location">
    <subcellularLocation>
        <location evidence="1 7">Cell membrane</location>
        <topology evidence="1 7">Multi-pass membrane protein</topology>
    </subcellularLocation>
</comment>
<dbReference type="InterPro" id="IPR050366">
    <property type="entry name" value="BP-dependent_transpt_permease"/>
</dbReference>
<feature type="region of interest" description="Disordered" evidence="8">
    <location>
        <begin position="1"/>
        <end position="28"/>
    </location>
</feature>
<dbReference type="SUPFAM" id="SSF161098">
    <property type="entry name" value="MetI-like"/>
    <property type="match status" value="1"/>
</dbReference>
<dbReference type="Gene3D" id="1.10.3720.10">
    <property type="entry name" value="MetI-like"/>
    <property type="match status" value="1"/>
</dbReference>
<dbReference type="Pfam" id="PF00528">
    <property type="entry name" value="BPD_transp_1"/>
    <property type="match status" value="1"/>
</dbReference>
<dbReference type="PANTHER" id="PTHR43386:SF1">
    <property type="entry name" value="D,D-DIPEPTIDE TRANSPORT SYSTEM PERMEASE PROTEIN DDPC-RELATED"/>
    <property type="match status" value="1"/>
</dbReference>
<evidence type="ECO:0000259" key="9">
    <source>
        <dbReference type="PROSITE" id="PS50928"/>
    </source>
</evidence>